<gene>
    <name evidence="11" type="ORF">JCM21738_4701</name>
</gene>
<comment type="caution">
    <text evidence="11">The sequence shown here is derived from an EMBL/GenBank/DDBJ whole genome shotgun (WGS) entry which is preliminary data.</text>
</comment>
<evidence type="ECO:0000256" key="7">
    <source>
        <dbReference type="ARBA" id="ARBA00022840"/>
    </source>
</evidence>
<evidence type="ECO:0000313" key="11">
    <source>
        <dbReference type="EMBL" id="GAE47693.1"/>
    </source>
</evidence>
<dbReference type="Gene3D" id="3.50.30.10">
    <property type="entry name" value="Phosphohistidine domain"/>
    <property type="match status" value="1"/>
</dbReference>
<evidence type="ECO:0000256" key="4">
    <source>
        <dbReference type="ARBA" id="ARBA00007837"/>
    </source>
</evidence>
<dbReference type="Proteomes" id="UP000018949">
    <property type="component" value="Unassembled WGS sequence"/>
</dbReference>
<comment type="similarity">
    <text evidence="4">Belongs to the PEP-utilizing enzyme family.</text>
</comment>
<keyword evidence="8" id="KW-0630">Potassium</keyword>
<evidence type="ECO:0000259" key="9">
    <source>
        <dbReference type="Pfam" id="PF00391"/>
    </source>
</evidence>
<reference evidence="11 12" key="1">
    <citation type="submission" date="2013-12" db="EMBL/GenBank/DDBJ databases">
        <title>NBRP : Genome information of microbial organism related human and environment.</title>
        <authorList>
            <person name="Hattori M."/>
            <person name="Oshima K."/>
            <person name="Inaba H."/>
            <person name="Suda W."/>
            <person name="Sakamoto M."/>
            <person name="Iino T."/>
            <person name="Kitahara M."/>
            <person name="Oshida Y."/>
            <person name="Iida T."/>
            <person name="Kudo T."/>
            <person name="Itoh T."/>
            <person name="Ahmed I."/>
            <person name="Ohkuma M."/>
        </authorList>
    </citation>
    <scope>NUCLEOTIDE SEQUENCE [LARGE SCALE GENOMIC DNA]</scope>
    <source>
        <strain evidence="11 12">JCM 21738</strain>
    </source>
</reference>
<dbReference type="Pfam" id="PF00391">
    <property type="entry name" value="PEP-utilizers"/>
    <property type="match status" value="1"/>
</dbReference>
<dbReference type="FunFam" id="3.50.30.10:FF:000004">
    <property type="entry name" value="Pyruvate kinase"/>
    <property type="match status" value="1"/>
</dbReference>
<protein>
    <submittedName>
        <fullName evidence="11">Pyruvate kinase</fullName>
    </submittedName>
</protein>
<accession>W4RUY5</accession>
<feature type="domain" description="Pyruvate kinase C-terminal" evidence="10">
    <location>
        <begin position="1"/>
        <end position="41"/>
    </location>
</feature>
<dbReference type="SUPFAM" id="SSF52009">
    <property type="entry name" value="Phosphohistidine domain"/>
    <property type="match status" value="1"/>
</dbReference>
<dbReference type="Gene3D" id="3.40.1380.20">
    <property type="entry name" value="Pyruvate kinase, C-terminal domain"/>
    <property type="match status" value="1"/>
</dbReference>
<proteinExistence type="inferred from homology"/>
<comment type="subunit">
    <text evidence="5">Homotetramer.</text>
</comment>
<dbReference type="PANTHER" id="PTHR43030">
    <property type="entry name" value="PHOSPHOENOLPYRUVATE SYNTHASE"/>
    <property type="match status" value="1"/>
</dbReference>
<evidence type="ECO:0000313" key="12">
    <source>
        <dbReference type="Proteomes" id="UP000018949"/>
    </source>
</evidence>
<name>W4RUY5_9BACI</name>
<dbReference type="eggNOG" id="COG0469">
    <property type="taxonomic scope" value="Bacteria"/>
</dbReference>
<dbReference type="InterPro" id="IPR008279">
    <property type="entry name" value="PEP-util_enz_mobile_dom"/>
</dbReference>
<evidence type="ECO:0000256" key="5">
    <source>
        <dbReference type="ARBA" id="ARBA00011881"/>
    </source>
</evidence>
<dbReference type="GO" id="GO:0008986">
    <property type="term" value="F:pyruvate, water dikinase activity"/>
    <property type="evidence" value="ECO:0007669"/>
    <property type="project" value="InterPro"/>
</dbReference>
<dbReference type="GO" id="GO:0005524">
    <property type="term" value="F:ATP binding"/>
    <property type="evidence" value="ECO:0007669"/>
    <property type="project" value="UniProtKB-KW"/>
</dbReference>
<dbReference type="InterPro" id="IPR036918">
    <property type="entry name" value="Pyrv_Knase_C_sf"/>
</dbReference>
<evidence type="ECO:0000256" key="2">
    <source>
        <dbReference type="ARBA" id="ARBA00001958"/>
    </source>
</evidence>
<dbReference type="InterPro" id="IPR036637">
    <property type="entry name" value="Phosphohistidine_dom_sf"/>
</dbReference>
<keyword evidence="11" id="KW-0670">Pyruvate</keyword>
<keyword evidence="12" id="KW-1185">Reference proteome</keyword>
<dbReference type="InterPro" id="IPR006319">
    <property type="entry name" value="PEP_synth"/>
</dbReference>
<dbReference type="EMBL" id="BAUW01000091">
    <property type="protein sequence ID" value="GAE47693.1"/>
    <property type="molecule type" value="Genomic_DNA"/>
</dbReference>
<evidence type="ECO:0000256" key="1">
    <source>
        <dbReference type="ARBA" id="ARBA00001946"/>
    </source>
</evidence>
<evidence type="ECO:0000256" key="3">
    <source>
        <dbReference type="ARBA" id="ARBA00006237"/>
    </source>
</evidence>
<keyword evidence="11" id="KW-0808">Transferase</keyword>
<comment type="cofactor">
    <cofactor evidence="2">
        <name>K(+)</name>
        <dbReference type="ChEBI" id="CHEBI:29103"/>
    </cofactor>
</comment>
<comment type="cofactor">
    <cofactor evidence="1">
        <name>Mg(2+)</name>
        <dbReference type="ChEBI" id="CHEBI:18420"/>
    </cofactor>
</comment>
<sequence length="156" mass="15997">MLAIAVEESVNSGLVSHGDLVVITAGVPVGEAGTTNLMKIHVVGDILAKAQGIGRKSAYGRVVVAKNAQEAISKVKQGSILVTIGSDREMVPALEKCSALITEEGGLTSHAAVVGLNLGIPVIVGVENAMQLFEDGQEITVDSARGVIYKGHASVL</sequence>
<keyword evidence="6" id="KW-0547">Nucleotide-binding</keyword>
<dbReference type="InterPro" id="IPR015795">
    <property type="entry name" value="Pyrv_Knase_C"/>
</dbReference>
<comment type="similarity">
    <text evidence="3">In the C-terminal section; belongs to the PEP-utilizing enzyme family.</text>
</comment>
<dbReference type="Pfam" id="PF02887">
    <property type="entry name" value="PK_C"/>
    <property type="match status" value="1"/>
</dbReference>
<organism evidence="11 12">
    <name type="scientific">Mesobacillus boroniphilus JCM 21738</name>
    <dbReference type="NCBI Taxonomy" id="1294265"/>
    <lineage>
        <taxon>Bacteria</taxon>
        <taxon>Bacillati</taxon>
        <taxon>Bacillota</taxon>
        <taxon>Bacilli</taxon>
        <taxon>Bacillales</taxon>
        <taxon>Bacillaceae</taxon>
        <taxon>Mesobacillus</taxon>
    </lineage>
</organism>
<dbReference type="PANTHER" id="PTHR43030:SF1">
    <property type="entry name" value="PHOSPHOENOLPYRUVATE SYNTHASE"/>
    <property type="match status" value="1"/>
</dbReference>
<evidence type="ECO:0000259" key="10">
    <source>
        <dbReference type="Pfam" id="PF02887"/>
    </source>
</evidence>
<dbReference type="AlphaFoldDB" id="W4RUY5"/>
<evidence type="ECO:0000256" key="6">
    <source>
        <dbReference type="ARBA" id="ARBA00022741"/>
    </source>
</evidence>
<keyword evidence="11" id="KW-0418">Kinase</keyword>
<dbReference type="eggNOG" id="COG3848">
    <property type="taxonomic scope" value="Bacteria"/>
</dbReference>
<keyword evidence="7" id="KW-0067">ATP-binding</keyword>
<evidence type="ECO:0000256" key="8">
    <source>
        <dbReference type="ARBA" id="ARBA00022958"/>
    </source>
</evidence>
<dbReference type="SUPFAM" id="SSF52935">
    <property type="entry name" value="PK C-terminal domain-like"/>
    <property type="match status" value="1"/>
</dbReference>
<feature type="domain" description="PEP-utilising enzyme mobile" evidence="9">
    <location>
        <begin position="76"/>
        <end position="146"/>
    </location>
</feature>